<protein>
    <submittedName>
        <fullName evidence="1">Uncharacterized protein</fullName>
    </submittedName>
</protein>
<reference evidence="1" key="1">
    <citation type="submission" date="2018-05" db="EMBL/GenBank/DDBJ databases">
        <authorList>
            <person name="Lanie J.A."/>
            <person name="Ng W.-L."/>
            <person name="Kazmierczak K.M."/>
            <person name="Andrzejewski T.M."/>
            <person name="Davidsen T.M."/>
            <person name="Wayne K.J."/>
            <person name="Tettelin H."/>
            <person name="Glass J.I."/>
            <person name="Rusch D."/>
            <person name="Podicherti R."/>
            <person name="Tsui H.-C.T."/>
            <person name="Winkler M.E."/>
        </authorList>
    </citation>
    <scope>NUCLEOTIDE SEQUENCE</scope>
</reference>
<feature type="non-terminal residue" evidence="1">
    <location>
        <position position="1"/>
    </location>
</feature>
<dbReference type="EMBL" id="UINC01092676">
    <property type="protein sequence ID" value="SVC46462.1"/>
    <property type="molecule type" value="Genomic_DNA"/>
</dbReference>
<sequence>RMFGQERRKVALPSRAVILAAARTPRRRLIRRFAPSGICLRR</sequence>
<accession>A0A382MGD2</accession>
<dbReference type="AlphaFoldDB" id="A0A382MGD2"/>
<name>A0A382MGD2_9ZZZZ</name>
<evidence type="ECO:0000313" key="1">
    <source>
        <dbReference type="EMBL" id="SVC46462.1"/>
    </source>
</evidence>
<proteinExistence type="predicted"/>
<gene>
    <name evidence="1" type="ORF">METZ01_LOCUS299316</name>
</gene>
<feature type="non-terminal residue" evidence="1">
    <location>
        <position position="42"/>
    </location>
</feature>
<organism evidence="1">
    <name type="scientific">marine metagenome</name>
    <dbReference type="NCBI Taxonomy" id="408172"/>
    <lineage>
        <taxon>unclassified sequences</taxon>
        <taxon>metagenomes</taxon>
        <taxon>ecological metagenomes</taxon>
    </lineage>
</organism>